<dbReference type="PANTHER" id="PTHR30580:SF0">
    <property type="entry name" value="PRIMOSOMAL PROTEIN N"/>
    <property type="match status" value="1"/>
</dbReference>
<evidence type="ECO:0000256" key="9">
    <source>
        <dbReference type="ARBA" id="ARBA00023125"/>
    </source>
</evidence>
<feature type="binding site" evidence="12">
    <location>
        <position position="545"/>
    </location>
    <ligand>
        <name>Zn(2+)</name>
        <dbReference type="ChEBI" id="CHEBI:29105"/>
        <label>2</label>
    </ligand>
</feature>
<keyword evidence="5 12" id="KW-0378">Hydrolase</keyword>
<evidence type="ECO:0000256" key="2">
    <source>
        <dbReference type="ARBA" id="ARBA00022705"/>
    </source>
</evidence>
<comment type="cofactor">
    <cofactor evidence="12">
        <name>Zn(2+)</name>
        <dbReference type="ChEBI" id="CHEBI:29105"/>
    </cofactor>
    <text evidence="12">Binds 2 zinc ions per subunit.</text>
</comment>
<sequence length="812" mass="91399">MQFADIILPLNLPLTLTYGVPVELQGLVQPGMRVEVGLGRNKIYSGLVLQVHNFKPEHYTVKPIRNLVDEAPVVFPLQLQFWQWIARYYLCSLGEVMHAALPAHLKLMSESLLIWNDMYEQPPTGLSDNAFIVAEALHIRKQLTIGEIRQLLDGRNTSKAINELLEIELAIVTELLEEKYKARTERYVFLEAAYEAEQKLQEAFAALEKAPKQLSLLLTFFQLKQQQAGIPVAALLKKAKASAAQLNALAEKGLFRFENIATDRLPSGESNGDAAFTLNDAQQQAFTAIRKGWADNKVVLLHGITGSGKTLIYIQLIREAIAAGKQALFLLPEIALTTQVVSRLKAYFGDELGVYHSRFSNNERVEIWNKVKDGKYKVVLGPRSALWLPYQELDCIIVDEEHDTSYKQYEPAPRFHARDAAIYLASLHKARVLLGSATPSVESTFNAQQKKYEYVPLKERYRGVSLPEIEPVSAKNTQVALSGLMTTNLLDAIARTLAEGKQVILFQNKRGYAPFLICGACGWIPLCKNCDVSLTYHKQTDKLHCHYCGTKSAPIKHCLQCGNTQITTRSFGTERIEEELQRIFPKARTARMDWDSMRGKNKQSQLIEDFTRGRVDILVGTQMVVKGLDFEQVGLVGILSADSLLSYPDFRVNERGFQLMEQVSGRAGRLDGKGHVIIQTFNLRHPVLQWVKEHDFRGFYQAEIGMRQQFGYPPFTRMVRLTCRHRDMQKAAQGAEALAEELQKIPGIFIQGPAAALVPRVRNFYLQEIWLKLPREAAPLQQGKEGISVAINAVMQQRGNAALQIIADVDPF</sequence>
<dbReference type="Pfam" id="PF17764">
    <property type="entry name" value="PriA_3primeBD"/>
    <property type="match status" value="1"/>
</dbReference>
<feature type="binding site" evidence="12">
    <location>
        <position position="548"/>
    </location>
    <ligand>
        <name>Zn(2+)</name>
        <dbReference type="ChEBI" id="CHEBI:29105"/>
        <label>2</label>
    </ligand>
</feature>
<gene>
    <name evidence="12" type="primary">priA</name>
    <name evidence="15" type="ORF">B0I18_1011008</name>
</gene>
<protein>
    <recommendedName>
        <fullName evidence="12">Replication restart protein PriA</fullName>
    </recommendedName>
    <alternativeName>
        <fullName evidence="12">ATP-dependent DNA helicase PriA</fullName>
        <ecNumber evidence="12">5.6.2.4</ecNumber>
    </alternativeName>
    <alternativeName>
        <fullName evidence="12">DNA 3'-5' helicase PriA</fullName>
    </alternativeName>
</protein>
<dbReference type="PANTHER" id="PTHR30580">
    <property type="entry name" value="PRIMOSOMAL PROTEIN N"/>
    <property type="match status" value="1"/>
</dbReference>
<dbReference type="GO" id="GO:1990077">
    <property type="term" value="C:primosome complex"/>
    <property type="evidence" value="ECO:0007669"/>
    <property type="project" value="UniProtKB-UniRule"/>
</dbReference>
<dbReference type="InterPro" id="IPR041236">
    <property type="entry name" value="PriA_C"/>
</dbReference>
<accession>A0A2P8DCC6</accession>
<feature type="domain" description="Helicase ATP-binding" evidence="13">
    <location>
        <begin position="290"/>
        <end position="457"/>
    </location>
</feature>
<dbReference type="Pfam" id="PF00270">
    <property type="entry name" value="DEAD"/>
    <property type="match status" value="1"/>
</dbReference>
<keyword evidence="1 12" id="KW-0639">Primosome</keyword>
<evidence type="ECO:0000256" key="8">
    <source>
        <dbReference type="ARBA" id="ARBA00022840"/>
    </source>
</evidence>
<dbReference type="Gene3D" id="3.40.50.300">
    <property type="entry name" value="P-loop containing nucleotide triphosphate hydrolases"/>
    <property type="match status" value="2"/>
</dbReference>
<comment type="similarity">
    <text evidence="12">Belongs to the helicase family. PriA subfamily.</text>
</comment>
<dbReference type="HAMAP" id="MF_00983">
    <property type="entry name" value="PriA"/>
    <property type="match status" value="1"/>
</dbReference>
<dbReference type="FunFam" id="3.40.50.300:FF:000489">
    <property type="entry name" value="Primosome assembly protein PriA"/>
    <property type="match status" value="1"/>
</dbReference>
<evidence type="ECO:0000256" key="10">
    <source>
        <dbReference type="ARBA" id="ARBA00023235"/>
    </source>
</evidence>
<dbReference type="InterPro" id="IPR011545">
    <property type="entry name" value="DEAD/DEAH_box_helicase_dom"/>
</dbReference>
<dbReference type="GO" id="GO:0016887">
    <property type="term" value="F:ATP hydrolysis activity"/>
    <property type="evidence" value="ECO:0007669"/>
    <property type="project" value="RHEA"/>
</dbReference>
<evidence type="ECO:0000256" key="5">
    <source>
        <dbReference type="ARBA" id="ARBA00022801"/>
    </source>
</evidence>
<dbReference type="Pfam" id="PF00271">
    <property type="entry name" value="Helicase_C"/>
    <property type="match status" value="1"/>
</dbReference>
<dbReference type="InterPro" id="IPR001650">
    <property type="entry name" value="Helicase_C-like"/>
</dbReference>
<evidence type="ECO:0000256" key="3">
    <source>
        <dbReference type="ARBA" id="ARBA00022723"/>
    </source>
</evidence>
<feature type="binding site" evidence="12">
    <location>
        <position position="530"/>
    </location>
    <ligand>
        <name>Zn(2+)</name>
        <dbReference type="ChEBI" id="CHEBI:29105"/>
        <label>2</label>
    </ligand>
</feature>
<dbReference type="PROSITE" id="PS51194">
    <property type="entry name" value="HELICASE_CTER"/>
    <property type="match status" value="1"/>
</dbReference>
<dbReference type="GO" id="GO:0005524">
    <property type="term" value="F:ATP binding"/>
    <property type="evidence" value="ECO:0007669"/>
    <property type="project" value="UniProtKB-UniRule"/>
</dbReference>
<feature type="binding site" evidence="12">
    <location>
        <position position="561"/>
    </location>
    <ligand>
        <name>Zn(2+)</name>
        <dbReference type="ChEBI" id="CHEBI:29105"/>
        <label>1</label>
    </ligand>
</feature>
<evidence type="ECO:0000256" key="12">
    <source>
        <dbReference type="HAMAP-Rule" id="MF_00983"/>
    </source>
</evidence>
<proteinExistence type="inferred from homology"/>
<feature type="binding site" evidence="12">
    <location>
        <position position="527"/>
    </location>
    <ligand>
        <name>Zn(2+)</name>
        <dbReference type="ChEBI" id="CHEBI:29105"/>
        <label>2</label>
    </ligand>
</feature>
<comment type="catalytic activity">
    <reaction evidence="12">
        <text>Couples ATP hydrolysis with the unwinding of duplex DNA by translocating in the 3'-5' direction.</text>
        <dbReference type="EC" id="5.6.2.4"/>
    </reaction>
</comment>
<dbReference type="GO" id="GO:0006269">
    <property type="term" value="P:DNA replication, synthesis of primer"/>
    <property type="evidence" value="ECO:0007669"/>
    <property type="project" value="UniProtKB-KW"/>
</dbReference>
<feature type="binding site" evidence="12">
    <location>
        <position position="521"/>
    </location>
    <ligand>
        <name>Zn(2+)</name>
        <dbReference type="ChEBI" id="CHEBI:29105"/>
        <label>1</label>
    </ligand>
</feature>
<keyword evidence="6 12" id="KW-0347">Helicase</keyword>
<dbReference type="EMBL" id="PYGD01000001">
    <property type="protein sequence ID" value="PSK94845.1"/>
    <property type="molecule type" value="Genomic_DNA"/>
</dbReference>
<feature type="binding site" evidence="12">
    <location>
        <position position="558"/>
    </location>
    <ligand>
        <name>Zn(2+)</name>
        <dbReference type="ChEBI" id="CHEBI:29105"/>
        <label>1</label>
    </ligand>
</feature>
<dbReference type="Pfam" id="PF18074">
    <property type="entry name" value="PriA_C"/>
    <property type="match status" value="1"/>
</dbReference>
<comment type="function">
    <text evidence="12">Initiates the restart of stalled replication forks, which reloads the replicative helicase on sites other than the origin of replication. Recognizes and binds to abandoned replication forks and remodels them to uncover a helicase loading site. Promotes assembly of the primosome at these replication forks.</text>
</comment>
<evidence type="ECO:0000256" key="1">
    <source>
        <dbReference type="ARBA" id="ARBA00022515"/>
    </source>
</evidence>
<keyword evidence="8 12" id="KW-0067">ATP-binding</keyword>
<dbReference type="PROSITE" id="PS51192">
    <property type="entry name" value="HELICASE_ATP_BIND_1"/>
    <property type="match status" value="1"/>
</dbReference>
<reference evidence="15 16" key="1">
    <citation type="submission" date="2018-03" db="EMBL/GenBank/DDBJ databases">
        <title>Genomic Encyclopedia of Type Strains, Phase III (KMG-III): the genomes of soil and plant-associated and newly described type strains.</title>
        <authorList>
            <person name="Whitman W."/>
        </authorList>
    </citation>
    <scope>NUCLEOTIDE SEQUENCE [LARGE SCALE GENOMIC DNA]</scope>
    <source>
        <strain evidence="15 16">CGMCC 1.12700</strain>
    </source>
</reference>
<dbReference type="InterPro" id="IPR040498">
    <property type="entry name" value="PriA_CRR"/>
</dbReference>
<dbReference type="GO" id="GO:0003677">
    <property type="term" value="F:DNA binding"/>
    <property type="evidence" value="ECO:0007669"/>
    <property type="project" value="UniProtKB-UniRule"/>
</dbReference>
<keyword evidence="9 12" id="KW-0238">DNA-binding</keyword>
<keyword evidence="4 12" id="KW-0547">Nucleotide-binding</keyword>
<evidence type="ECO:0000256" key="7">
    <source>
        <dbReference type="ARBA" id="ARBA00022833"/>
    </source>
</evidence>
<dbReference type="InterPro" id="IPR042115">
    <property type="entry name" value="PriA_3primeBD_sf"/>
</dbReference>
<dbReference type="GO" id="GO:0006310">
    <property type="term" value="P:DNA recombination"/>
    <property type="evidence" value="ECO:0007669"/>
    <property type="project" value="InterPro"/>
</dbReference>
<dbReference type="InterPro" id="IPR014001">
    <property type="entry name" value="Helicase_ATP-bd"/>
</dbReference>
<dbReference type="InterPro" id="IPR027417">
    <property type="entry name" value="P-loop_NTPase"/>
</dbReference>
<dbReference type="CDD" id="cd17929">
    <property type="entry name" value="DEXHc_priA"/>
    <property type="match status" value="1"/>
</dbReference>
<dbReference type="CDD" id="cd18804">
    <property type="entry name" value="SF2_C_priA"/>
    <property type="match status" value="1"/>
</dbReference>
<evidence type="ECO:0000256" key="11">
    <source>
        <dbReference type="ARBA" id="ARBA00048988"/>
    </source>
</evidence>
<dbReference type="GO" id="GO:0043138">
    <property type="term" value="F:3'-5' DNA helicase activity"/>
    <property type="evidence" value="ECO:0007669"/>
    <property type="project" value="UniProtKB-EC"/>
</dbReference>
<keyword evidence="10 12" id="KW-0413">Isomerase</keyword>
<dbReference type="AlphaFoldDB" id="A0A2P8DCC6"/>
<evidence type="ECO:0000259" key="14">
    <source>
        <dbReference type="PROSITE" id="PS51194"/>
    </source>
</evidence>
<dbReference type="GO" id="GO:0006302">
    <property type="term" value="P:double-strand break repair"/>
    <property type="evidence" value="ECO:0007669"/>
    <property type="project" value="InterPro"/>
</dbReference>
<comment type="subunit">
    <text evidence="12">Component of the replication restart primosome.</text>
</comment>
<dbReference type="EC" id="5.6.2.4" evidence="12"/>
<dbReference type="SUPFAM" id="SSF52540">
    <property type="entry name" value="P-loop containing nucleoside triphosphate hydrolases"/>
    <property type="match status" value="2"/>
</dbReference>
<evidence type="ECO:0000259" key="13">
    <source>
        <dbReference type="PROSITE" id="PS51192"/>
    </source>
</evidence>
<dbReference type="GO" id="GO:0006270">
    <property type="term" value="P:DNA replication initiation"/>
    <property type="evidence" value="ECO:0007669"/>
    <property type="project" value="TreeGrafter"/>
</dbReference>
<dbReference type="SMART" id="SM00487">
    <property type="entry name" value="DEXDc"/>
    <property type="match status" value="1"/>
</dbReference>
<keyword evidence="3 12" id="KW-0479">Metal-binding</keyword>
<evidence type="ECO:0000313" key="15">
    <source>
        <dbReference type="EMBL" id="PSK94845.1"/>
    </source>
</evidence>
<keyword evidence="7 12" id="KW-0862">Zinc</keyword>
<dbReference type="InterPro" id="IPR041222">
    <property type="entry name" value="PriA_3primeBD"/>
</dbReference>
<feature type="domain" description="Helicase C-terminal" evidence="14">
    <location>
        <begin position="553"/>
        <end position="707"/>
    </location>
</feature>
<dbReference type="Pfam" id="PF18319">
    <property type="entry name" value="Zn_ribbon_PriA"/>
    <property type="match status" value="1"/>
</dbReference>
<dbReference type="InterPro" id="IPR005259">
    <property type="entry name" value="PriA"/>
</dbReference>
<comment type="caution">
    <text evidence="15">The sequence shown here is derived from an EMBL/GenBank/DDBJ whole genome shotgun (WGS) entry which is preliminary data.</text>
</comment>
<dbReference type="RefSeq" id="WP_245882049.1">
    <property type="nucleotide sequence ID" value="NZ_PYGD01000001.1"/>
</dbReference>
<dbReference type="GO" id="GO:0008270">
    <property type="term" value="F:zinc ion binding"/>
    <property type="evidence" value="ECO:0007669"/>
    <property type="project" value="UniProtKB-UniRule"/>
</dbReference>
<name>A0A2P8DCC6_9BACT</name>
<keyword evidence="2 12" id="KW-0235">DNA replication</keyword>
<organism evidence="15 16">
    <name type="scientific">Taibaiella chishuiensis</name>
    <dbReference type="NCBI Taxonomy" id="1434707"/>
    <lineage>
        <taxon>Bacteria</taxon>
        <taxon>Pseudomonadati</taxon>
        <taxon>Bacteroidota</taxon>
        <taxon>Chitinophagia</taxon>
        <taxon>Chitinophagales</taxon>
        <taxon>Chitinophagaceae</taxon>
        <taxon>Taibaiella</taxon>
    </lineage>
</organism>
<evidence type="ECO:0000313" key="16">
    <source>
        <dbReference type="Proteomes" id="UP000240572"/>
    </source>
</evidence>
<dbReference type="SMART" id="SM00490">
    <property type="entry name" value="HELICc"/>
    <property type="match status" value="1"/>
</dbReference>
<comment type="catalytic activity">
    <reaction evidence="11 12">
        <text>ATP + H2O = ADP + phosphate + H(+)</text>
        <dbReference type="Rhea" id="RHEA:13065"/>
        <dbReference type="ChEBI" id="CHEBI:15377"/>
        <dbReference type="ChEBI" id="CHEBI:15378"/>
        <dbReference type="ChEBI" id="CHEBI:30616"/>
        <dbReference type="ChEBI" id="CHEBI:43474"/>
        <dbReference type="ChEBI" id="CHEBI:456216"/>
        <dbReference type="EC" id="5.6.2.4"/>
    </reaction>
</comment>
<feature type="binding site" evidence="12">
    <location>
        <position position="518"/>
    </location>
    <ligand>
        <name>Zn(2+)</name>
        <dbReference type="ChEBI" id="CHEBI:29105"/>
        <label>1</label>
    </ligand>
</feature>
<dbReference type="Gene3D" id="3.40.1440.60">
    <property type="entry name" value="PriA, 3(prime) DNA-binding domain"/>
    <property type="match status" value="1"/>
</dbReference>
<keyword evidence="16" id="KW-1185">Reference proteome</keyword>
<evidence type="ECO:0000256" key="4">
    <source>
        <dbReference type="ARBA" id="ARBA00022741"/>
    </source>
</evidence>
<dbReference type="NCBIfam" id="TIGR00595">
    <property type="entry name" value="priA"/>
    <property type="match status" value="1"/>
</dbReference>
<evidence type="ECO:0000256" key="6">
    <source>
        <dbReference type="ARBA" id="ARBA00022806"/>
    </source>
</evidence>
<dbReference type="Proteomes" id="UP000240572">
    <property type="component" value="Unassembled WGS sequence"/>
</dbReference>